<evidence type="ECO:0008006" key="3">
    <source>
        <dbReference type="Google" id="ProtNLM"/>
    </source>
</evidence>
<accession>A0A284VM18</accession>
<proteinExistence type="predicted"/>
<protein>
    <recommendedName>
        <fullName evidence="3">MarR family transcriptional regulator</fullName>
    </recommendedName>
</protein>
<dbReference type="Gene3D" id="1.10.10.10">
    <property type="entry name" value="Winged helix-like DNA-binding domain superfamily/Winged helix DNA-binding domain"/>
    <property type="match status" value="1"/>
</dbReference>
<organism evidence="1 2">
    <name type="scientific">Candidatus Methanoperedens nitratireducens</name>
    <dbReference type="NCBI Taxonomy" id="1392998"/>
    <lineage>
        <taxon>Archaea</taxon>
        <taxon>Methanobacteriati</taxon>
        <taxon>Methanobacteriota</taxon>
        <taxon>Stenosarchaea group</taxon>
        <taxon>Methanomicrobia</taxon>
        <taxon>Methanosarcinales</taxon>
        <taxon>ANME-2 cluster</taxon>
        <taxon>Candidatus Methanoperedentaceae</taxon>
        <taxon>Candidatus Methanoperedens</taxon>
    </lineage>
</organism>
<keyword evidence="2" id="KW-1185">Reference proteome</keyword>
<dbReference type="RefSeq" id="WP_143311665.1">
    <property type="nucleotide sequence ID" value="NZ_FZMP01000084.1"/>
</dbReference>
<dbReference type="InterPro" id="IPR036388">
    <property type="entry name" value="WH-like_DNA-bd_sf"/>
</dbReference>
<dbReference type="InterPro" id="IPR036390">
    <property type="entry name" value="WH_DNA-bd_sf"/>
</dbReference>
<dbReference type="EMBL" id="FZMP01000084">
    <property type="protein sequence ID" value="SNQ60259.1"/>
    <property type="molecule type" value="Genomic_DNA"/>
</dbReference>
<dbReference type="SUPFAM" id="SSF46785">
    <property type="entry name" value="Winged helix' DNA-binding domain"/>
    <property type="match status" value="1"/>
</dbReference>
<name>A0A284VM18_9EURY</name>
<gene>
    <name evidence="1" type="ORF">MNV_1740004</name>
</gene>
<dbReference type="STRING" id="1392998.ANME2D_03048"/>
<evidence type="ECO:0000313" key="1">
    <source>
        <dbReference type="EMBL" id="SNQ60259.1"/>
    </source>
</evidence>
<evidence type="ECO:0000313" key="2">
    <source>
        <dbReference type="Proteomes" id="UP000218615"/>
    </source>
</evidence>
<dbReference type="AlphaFoldDB" id="A0A284VM18"/>
<dbReference type="Proteomes" id="UP000218615">
    <property type="component" value="Unassembled WGS sequence"/>
</dbReference>
<sequence>MNIDIRIENLPPSAKLVFKILEKGGLLTQKDITRESYLPPRTVRYALDRLKKKDILEERFYFKDARQSLYGIKNFQDAKEGDLHV</sequence>
<dbReference type="OrthoDB" id="350804at2157"/>
<reference evidence="2" key="1">
    <citation type="submission" date="2017-06" db="EMBL/GenBank/DDBJ databases">
        <authorList>
            <person name="Cremers G."/>
        </authorList>
    </citation>
    <scope>NUCLEOTIDE SEQUENCE [LARGE SCALE GENOMIC DNA]</scope>
</reference>
<dbReference type="Pfam" id="PF13412">
    <property type="entry name" value="HTH_24"/>
    <property type="match status" value="1"/>
</dbReference>